<dbReference type="STRING" id="1257118.L8H0M7"/>
<name>L8H0M7_ACACF</name>
<dbReference type="InterPro" id="IPR025451">
    <property type="entry name" value="DUF4211"/>
</dbReference>
<feature type="compositionally biased region" description="Polar residues" evidence="1">
    <location>
        <begin position="661"/>
        <end position="671"/>
    </location>
</feature>
<feature type="compositionally biased region" description="Basic residues" evidence="1">
    <location>
        <begin position="1137"/>
        <end position="1147"/>
    </location>
</feature>
<feature type="domain" description="BAH" evidence="2">
    <location>
        <begin position="211"/>
        <end position="332"/>
    </location>
</feature>
<dbReference type="OrthoDB" id="21499at2759"/>
<dbReference type="InterPro" id="IPR043151">
    <property type="entry name" value="BAH_sf"/>
</dbReference>
<gene>
    <name evidence="3" type="ORF">ACA1_040880</name>
</gene>
<accession>L8H0M7</accession>
<dbReference type="GeneID" id="14919557"/>
<feature type="compositionally biased region" description="Low complexity" evidence="1">
    <location>
        <begin position="702"/>
        <end position="711"/>
    </location>
</feature>
<feature type="region of interest" description="Disordered" evidence="1">
    <location>
        <begin position="17"/>
        <end position="143"/>
    </location>
</feature>
<organism evidence="3 4">
    <name type="scientific">Acanthamoeba castellanii (strain ATCC 30010 / Neff)</name>
    <dbReference type="NCBI Taxonomy" id="1257118"/>
    <lineage>
        <taxon>Eukaryota</taxon>
        <taxon>Amoebozoa</taxon>
        <taxon>Discosea</taxon>
        <taxon>Longamoebia</taxon>
        <taxon>Centramoebida</taxon>
        <taxon>Acanthamoebidae</taxon>
        <taxon>Acanthamoeba</taxon>
    </lineage>
</organism>
<dbReference type="OMA" id="ASKYHDS"/>
<evidence type="ECO:0000313" key="4">
    <source>
        <dbReference type="Proteomes" id="UP000011083"/>
    </source>
</evidence>
<dbReference type="Proteomes" id="UP000011083">
    <property type="component" value="Unassembled WGS sequence"/>
</dbReference>
<feature type="compositionally biased region" description="Acidic residues" evidence="1">
    <location>
        <begin position="1164"/>
        <end position="1186"/>
    </location>
</feature>
<evidence type="ECO:0000259" key="2">
    <source>
        <dbReference type="PROSITE" id="PS51038"/>
    </source>
</evidence>
<dbReference type="GO" id="GO:0003682">
    <property type="term" value="F:chromatin binding"/>
    <property type="evidence" value="ECO:0007669"/>
    <property type="project" value="InterPro"/>
</dbReference>
<dbReference type="PROSITE" id="PS51038">
    <property type="entry name" value="BAH"/>
    <property type="match status" value="1"/>
</dbReference>
<dbReference type="Pfam" id="PF13926">
    <property type="entry name" value="DUF4211"/>
    <property type="match status" value="1"/>
</dbReference>
<feature type="compositionally biased region" description="Low complexity" evidence="1">
    <location>
        <begin position="616"/>
        <end position="626"/>
    </location>
</feature>
<feature type="compositionally biased region" description="Low complexity" evidence="1">
    <location>
        <begin position="527"/>
        <end position="570"/>
    </location>
</feature>
<feature type="compositionally biased region" description="Low complexity" evidence="1">
    <location>
        <begin position="833"/>
        <end position="878"/>
    </location>
</feature>
<feature type="compositionally biased region" description="Basic and acidic residues" evidence="1">
    <location>
        <begin position="415"/>
        <end position="426"/>
    </location>
</feature>
<feature type="compositionally biased region" description="Basic and acidic residues" evidence="1">
    <location>
        <begin position="1012"/>
        <end position="1021"/>
    </location>
</feature>
<feature type="region of interest" description="Disordered" evidence="1">
    <location>
        <begin position="327"/>
        <end position="426"/>
    </location>
</feature>
<feature type="compositionally biased region" description="Low complexity" evidence="1">
    <location>
        <begin position="757"/>
        <end position="772"/>
    </location>
</feature>
<protein>
    <recommendedName>
        <fullName evidence="2">BAH domain-containing protein</fullName>
    </recommendedName>
</protein>
<feature type="compositionally biased region" description="Basic and acidic residues" evidence="1">
    <location>
        <begin position="986"/>
        <end position="998"/>
    </location>
</feature>
<feature type="compositionally biased region" description="Acidic residues" evidence="1">
    <location>
        <begin position="1112"/>
        <end position="1133"/>
    </location>
</feature>
<reference evidence="3 4" key="1">
    <citation type="journal article" date="2013" name="Genome Biol.">
        <title>Genome of Acanthamoeba castellanii highlights extensive lateral gene transfer and early evolution of tyrosine kinase signaling.</title>
        <authorList>
            <person name="Clarke M."/>
            <person name="Lohan A.J."/>
            <person name="Liu B."/>
            <person name="Lagkouvardos I."/>
            <person name="Roy S."/>
            <person name="Zafar N."/>
            <person name="Bertelli C."/>
            <person name="Schilde C."/>
            <person name="Kianianmomeni A."/>
            <person name="Burglin T.R."/>
            <person name="Frech C."/>
            <person name="Turcotte B."/>
            <person name="Kopec K.O."/>
            <person name="Synnott J.M."/>
            <person name="Choo C."/>
            <person name="Paponov I."/>
            <person name="Finkler A."/>
            <person name="Soon Heng Tan C."/>
            <person name="Hutchins A.P."/>
            <person name="Weinmeier T."/>
            <person name="Rattei T."/>
            <person name="Chu J.S."/>
            <person name="Gimenez G."/>
            <person name="Irimia M."/>
            <person name="Rigden D.J."/>
            <person name="Fitzpatrick D.A."/>
            <person name="Lorenzo-Morales J."/>
            <person name="Bateman A."/>
            <person name="Chiu C.H."/>
            <person name="Tang P."/>
            <person name="Hegemann P."/>
            <person name="Fromm H."/>
            <person name="Raoult D."/>
            <person name="Greub G."/>
            <person name="Miranda-Saavedra D."/>
            <person name="Chen N."/>
            <person name="Nash P."/>
            <person name="Ginger M.L."/>
            <person name="Horn M."/>
            <person name="Schaap P."/>
            <person name="Caler L."/>
            <person name="Loftus B."/>
        </authorList>
    </citation>
    <scope>NUCLEOTIDE SEQUENCE [LARGE SCALE GENOMIC DNA]</scope>
    <source>
        <strain evidence="3 4">Neff</strain>
    </source>
</reference>
<sequence>MSLGSDLLATLDSQELYSKPAPPASQEVPSLPFELFPTTSTPTSSPLLFSTPPASSTSTTSASTTPQGALLVASPRRSSHQRQTSPLRGTQVRKKLSLNPQQRGKESEVNLLAAWPAATTTRDGRGGASRQATTRAEEEEEEELTELDAAMNALHDEKEEAAISEEEKAITWRGEPVASDDLHGITYRNQFAVEPKGTVFRVGDSFRCATKRQGAEDDDYLEATMPADASSEEQPSICKLRFLWADSRGKQWALCENFYMPEDTVFGRKPYHGSKELLKGEYAERQLLAEDIKAKVTIEEFSVYHEREVFPEDVYYWRQEYYVRPKARAPSPPTLSLRKRTKEDREKSDHARNASLVEKHTKMVEKLIDRRRRSEARRLAEDQKRQLEEEQRRSKALTRDATRTTIEIDEDSDHDNEVNEPTEKQAEEIALLAPFESVAMVVDDGVVEQKKAEEDECETVTETATKAEVVETDEGQNGAVETASPPASYAGTASASNRLPSPTPSPHEILQTPPTAVSPARKRLRRTGGPTLSSLSALSASGSSSMSAAPYSSTSTRGASTASSLSSLAAARREAQQVSLVPLSQRGRGKHEAIEVNSDDDDTASVLAQPLPPVVPSVSSSQPQLARRPPTKLGAEYEPAVAQERGSRWKMYTQESPDDALQNQTTVSLKANTKPRKKRVDVFKFPSDDEEEASGHEEAEATELQLPQQNLQEEEEDSDFAARRSTRILKARNSPLTFRDRLKQGKVLDMLQGSKQSAALSAPPLPTATTGPAEEEERADGAEPAGLGQAERGPKTKTGAHTRSFLVHPPKQVMPHSPSLAILRSLQKPTHLSHASHSPSSSQSLSSSSLSSSARSLLSSSSSSSNQAKSATSTSTNTGRADPVTLYLDEGDGDELDEEKHSERKRKREREKERPSVEEKSRKPLGSSGGGLLRAHSAERAASTSTRPRSRRSSITSSKQVFLESDEIVEEVGDQQNDDRRRRKAAATEKTGRKRDLSPNRGISTTTTTSKSKSDKERSDSESSSTRTTRRRAANATTRAATKLSSKAGSDNDRSVTTTSAEKKKTTGAVSLKRKKLEDELLAEFEAETEPLGSSTSRRSTRHRKRPRKVEEEEDEEEEEEQPEKDEEQEEEEEKGRRKSRRTRTRVTAREKMDRQRRRLEAGSSDEDEEGEAEQSEEEGEEEEDEMAGFIVDDDDHDDEAQAKLDAMLGRGKGLPESFSVYVQYLISGCLDPDFVTSLSSKDNAVVSRKESLVSSSAWVPGFRHALESLPNYHSWPAGSALKKDCEACKRTNHRATYKAFPFNLLRIVVGYQLELSGPHYDTRAYWSGSISFGEVNESKEGKAKYRLGKQCHARTKLFHTLHHYQYMTQQLVDRRVESVLGTGVDETQVLFDEFQALLKRADNFRDDPKDHDG</sequence>
<dbReference type="PANTHER" id="PTHR14689">
    <property type="entry name" value="PHORBOL-ESTER_DAG-TYPE DOMAIN-CONTAINING PROTEIN"/>
    <property type="match status" value="1"/>
</dbReference>
<proteinExistence type="predicted"/>
<feature type="compositionally biased region" description="Acidic residues" evidence="1">
    <location>
        <begin position="964"/>
        <end position="973"/>
    </location>
</feature>
<dbReference type="RefSeq" id="XP_004340824.1">
    <property type="nucleotide sequence ID" value="XM_004340776.1"/>
</dbReference>
<feature type="compositionally biased region" description="Polar residues" evidence="1">
    <location>
        <begin position="1044"/>
        <end position="1060"/>
    </location>
</feature>
<dbReference type="GO" id="GO:0005634">
    <property type="term" value="C:nucleus"/>
    <property type="evidence" value="ECO:0007669"/>
    <property type="project" value="TreeGrafter"/>
</dbReference>
<dbReference type="InterPro" id="IPR001025">
    <property type="entry name" value="BAH_dom"/>
</dbReference>
<feature type="compositionally biased region" description="Polar residues" evidence="1">
    <location>
        <begin position="491"/>
        <end position="500"/>
    </location>
</feature>
<feature type="region of interest" description="Disordered" evidence="1">
    <location>
        <begin position="450"/>
        <end position="1186"/>
    </location>
</feature>
<feature type="compositionally biased region" description="Basic and acidic residues" evidence="1">
    <location>
        <begin position="910"/>
        <end position="922"/>
    </location>
</feature>
<dbReference type="EMBL" id="KB007946">
    <property type="protein sequence ID" value="ELR18772.1"/>
    <property type="molecule type" value="Genomic_DNA"/>
</dbReference>
<keyword evidence="4" id="KW-1185">Reference proteome</keyword>
<evidence type="ECO:0000256" key="1">
    <source>
        <dbReference type="SAM" id="MobiDB-lite"/>
    </source>
</evidence>
<evidence type="ECO:0000313" key="3">
    <source>
        <dbReference type="EMBL" id="ELR18772.1"/>
    </source>
</evidence>
<feature type="compositionally biased region" description="Acidic residues" evidence="1">
    <location>
        <begin position="1080"/>
        <end position="1089"/>
    </location>
</feature>
<feature type="compositionally biased region" description="Low complexity" evidence="1">
    <location>
        <begin position="940"/>
        <end position="958"/>
    </location>
</feature>
<dbReference type="CDD" id="cd04370">
    <property type="entry name" value="BAH"/>
    <property type="match status" value="1"/>
</dbReference>
<dbReference type="VEuPathDB" id="AmoebaDB:ACA1_040880"/>
<feature type="compositionally biased region" description="Low complexity" evidence="1">
    <location>
        <begin position="36"/>
        <end position="66"/>
    </location>
</feature>
<dbReference type="KEGG" id="acan:ACA1_040880"/>
<dbReference type="PANTHER" id="PTHR14689:SF0">
    <property type="entry name" value="COILED-COIL DOMAIN-CONTAINING PROTEIN 82"/>
    <property type="match status" value="1"/>
</dbReference>
<dbReference type="Gene3D" id="2.30.30.490">
    <property type="match status" value="1"/>
</dbReference>
<feature type="compositionally biased region" description="Basic residues" evidence="1">
    <location>
        <begin position="1099"/>
        <end position="1108"/>
    </location>
</feature>
<feature type="compositionally biased region" description="Low complexity" evidence="1">
    <location>
        <begin position="1034"/>
        <end position="1043"/>
    </location>
</feature>
<feature type="compositionally biased region" description="Basic and acidic residues" evidence="1">
    <location>
        <begin position="376"/>
        <end position="402"/>
    </location>
</feature>
<feature type="compositionally biased region" description="Basic and acidic residues" evidence="1">
    <location>
        <begin position="341"/>
        <end position="368"/>
    </location>
</feature>